<reference evidence="5" key="1">
    <citation type="submission" date="2016-04" db="EMBL/GenBank/DDBJ databases">
        <authorList>
            <person name="Guldener U."/>
            <person name="Guldener U."/>
        </authorList>
    </citation>
    <scope>NUCLEOTIDE SEQUENCE [LARGE SCALE GENOMIC DNA]</scope>
    <source>
        <strain evidence="5">UB2112</strain>
    </source>
</reference>
<accession>A0A1K0H8Q1</accession>
<dbReference type="Proteomes" id="UP000658997">
    <property type="component" value="Unassembled WGS sequence"/>
</dbReference>
<feature type="transmembrane region" description="Helical" evidence="2">
    <location>
        <begin position="54"/>
        <end position="74"/>
    </location>
</feature>
<feature type="region of interest" description="Disordered" evidence="1">
    <location>
        <begin position="447"/>
        <end position="490"/>
    </location>
</feature>
<keyword evidence="2" id="KW-1133">Transmembrane helix</keyword>
<sequence>MADLPTYLVLGFIIVPPILRQAKRRASSVRTPRPIDPWQPPPPKLLSRHRLTPFSTPFTAAVSIASILLVLISLRNLVPVQYGFDIFIPSSVIDKLRKSIYTLYTAPSVFQPEDGIDNVPLHIEAFRGGYKSDLFLAYKAPITIPTTTLRDLINATPSLLPIGYLTPVKQAELQALIARLSSYEGRRTYLLLGPAPLLDCTFCKNASDHFWYALPFLFGAYAWRILALGLLTTHPHDSVAVAIRQLGALFGFSSPPPPQTQAPQANAKEHEADRSGWRTPSVTVLLGLLVVEMLIMFEFGQVTAGSSRLNHWHTNLHIIRQLVFLALVLTVYLQPAPKVVGSFEQSMLHLAATQQSLQNLMHVSELDDITRTVVLQDDQLLQMSRQWRSSSDSRAGPDMGAKKASSIIQAVAQQEGQTATAGIAQAREGIRRATRFWWQNAEVVNQQADDRERHFDQATTARSGKSPAPSTAIESASARSPSSNTANKVE</sequence>
<proteinExistence type="predicted"/>
<feature type="compositionally biased region" description="Polar residues" evidence="1">
    <location>
        <begin position="457"/>
        <end position="490"/>
    </location>
</feature>
<dbReference type="Proteomes" id="UP000179920">
    <property type="component" value="Chromosome XIV"/>
</dbReference>
<reference evidence="3" key="2">
    <citation type="submission" date="2016-04" db="EMBL/GenBank/DDBJ databases">
        <authorList>
            <person name="Evans L.H."/>
            <person name="Alamgir A."/>
            <person name="Owens N."/>
            <person name="Weber N.D."/>
            <person name="Virtaneva K."/>
            <person name="Barbian K."/>
            <person name="Babar A."/>
            <person name="Rosenke K."/>
        </authorList>
    </citation>
    <scope>NUCLEOTIDE SEQUENCE</scope>
    <source>
        <strain evidence="3">UB2112</strain>
    </source>
</reference>
<keyword evidence="2" id="KW-0472">Membrane</keyword>
<dbReference type="PANTHER" id="PTHR39470:SF1">
    <property type="entry name" value="CHORISMATE SYNTHASE PROTEIN"/>
    <property type="match status" value="1"/>
</dbReference>
<dbReference type="AlphaFoldDB" id="A0A1K0H8Q1"/>
<reference evidence="4" key="3">
    <citation type="submission" date="2018-08" db="EMBL/GenBank/DDBJ databases">
        <authorList>
            <person name="Guldener U."/>
        </authorList>
    </citation>
    <scope>NUCLEOTIDE SEQUENCE</scope>
    <source>
        <strain evidence="4">UB2</strain>
    </source>
</reference>
<dbReference type="PANTHER" id="PTHR39470">
    <property type="entry name" value="CHROMOSOME 10, WHOLE GENOME SHOTGUN SEQUENCE"/>
    <property type="match status" value="1"/>
</dbReference>
<evidence type="ECO:0000313" key="5">
    <source>
        <dbReference type="Proteomes" id="UP000179920"/>
    </source>
</evidence>
<feature type="transmembrane region" description="Helical" evidence="2">
    <location>
        <begin position="210"/>
        <end position="231"/>
    </location>
</feature>
<dbReference type="EMBL" id="LT558130">
    <property type="protein sequence ID" value="SAM84353.1"/>
    <property type="molecule type" value="Genomic_DNA"/>
</dbReference>
<feature type="transmembrane region" description="Helical" evidence="2">
    <location>
        <begin position="284"/>
        <end position="304"/>
    </location>
</feature>
<gene>
    <name evidence="4" type="ORF">UBRO2_05716</name>
    <name evidence="3" type="ORF">UBRO_05593</name>
</gene>
<keyword evidence="2" id="KW-0812">Transmembrane</keyword>
<evidence type="ECO:0000256" key="2">
    <source>
        <dbReference type="SAM" id="Phobius"/>
    </source>
</evidence>
<evidence type="ECO:0000256" key="1">
    <source>
        <dbReference type="SAM" id="MobiDB-lite"/>
    </source>
</evidence>
<feature type="region of interest" description="Disordered" evidence="1">
    <location>
        <begin position="255"/>
        <end position="275"/>
    </location>
</feature>
<feature type="transmembrane region" description="Helical" evidence="2">
    <location>
        <begin position="316"/>
        <end position="333"/>
    </location>
</feature>
<organism evidence="3 5">
    <name type="scientific">Ustilago bromivora</name>
    <dbReference type="NCBI Taxonomy" id="307758"/>
    <lineage>
        <taxon>Eukaryota</taxon>
        <taxon>Fungi</taxon>
        <taxon>Dikarya</taxon>
        <taxon>Basidiomycota</taxon>
        <taxon>Ustilaginomycotina</taxon>
        <taxon>Ustilaginomycetes</taxon>
        <taxon>Ustilaginales</taxon>
        <taxon>Ustilaginaceae</taxon>
        <taxon>Ustilago</taxon>
    </lineage>
</organism>
<evidence type="ECO:0000313" key="4">
    <source>
        <dbReference type="EMBL" id="SYW85145.1"/>
    </source>
</evidence>
<dbReference type="OrthoDB" id="4218123at2759"/>
<keyword evidence="6" id="KW-1185">Reference proteome</keyword>
<evidence type="ECO:0000313" key="3">
    <source>
        <dbReference type="EMBL" id="SAM84353.1"/>
    </source>
</evidence>
<evidence type="ECO:0000313" key="6">
    <source>
        <dbReference type="Proteomes" id="UP000658997"/>
    </source>
</evidence>
<name>A0A1K0H8Q1_9BASI</name>
<protein>
    <submittedName>
        <fullName evidence="3">Uncharacterized protein</fullName>
    </submittedName>
</protein>
<dbReference type="EMBL" id="ULHB01000200">
    <property type="protein sequence ID" value="SYW85145.1"/>
    <property type="molecule type" value="Genomic_DNA"/>
</dbReference>